<evidence type="ECO:0000256" key="3">
    <source>
        <dbReference type="ARBA" id="ARBA00022598"/>
    </source>
</evidence>
<dbReference type="EMBL" id="CP002355">
    <property type="protein sequence ID" value="ADR34708.1"/>
    <property type="molecule type" value="Genomic_DNA"/>
</dbReference>
<dbReference type="InterPro" id="IPR041440">
    <property type="entry name" value="HypF_C"/>
</dbReference>
<proteinExistence type="inferred from homology"/>
<dbReference type="GO" id="GO:0051604">
    <property type="term" value="P:protein maturation"/>
    <property type="evidence" value="ECO:0007669"/>
    <property type="project" value="TreeGrafter"/>
</dbReference>
<dbReference type="PROSITE" id="PS00150">
    <property type="entry name" value="ACYLPHOSPHATASE_1"/>
    <property type="match status" value="1"/>
</dbReference>
<keyword evidence="6" id="KW-0862">Zinc</keyword>
<dbReference type="InterPro" id="IPR017945">
    <property type="entry name" value="DHBP_synth_RibB-like_a/b_dom"/>
</dbReference>
<dbReference type="InterPro" id="IPR036046">
    <property type="entry name" value="Acylphosphatase-like_dom_sf"/>
</dbReference>
<dbReference type="Gene3D" id="3.30.420.40">
    <property type="match status" value="1"/>
</dbReference>
<dbReference type="Pfam" id="PF22521">
    <property type="entry name" value="HypF_C_2"/>
    <property type="match status" value="1"/>
</dbReference>
<comment type="catalytic activity">
    <reaction evidence="9">
        <text>an acyl phosphate + H2O = a carboxylate + phosphate + H(+)</text>
        <dbReference type="Rhea" id="RHEA:14965"/>
        <dbReference type="ChEBI" id="CHEBI:15377"/>
        <dbReference type="ChEBI" id="CHEBI:15378"/>
        <dbReference type="ChEBI" id="CHEBI:29067"/>
        <dbReference type="ChEBI" id="CHEBI:43474"/>
        <dbReference type="ChEBI" id="CHEBI:59918"/>
        <dbReference type="EC" id="3.6.1.7"/>
    </reaction>
</comment>
<dbReference type="InterPro" id="IPR011125">
    <property type="entry name" value="Znf_HypF"/>
</dbReference>
<dbReference type="Pfam" id="PF07503">
    <property type="entry name" value="zf-HYPF"/>
    <property type="match status" value="2"/>
</dbReference>
<evidence type="ECO:0000256" key="8">
    <source>
        <dbReference type="PIRNR" id="PIRNR006256"/>
    </source>
</evidence>
<dbReference type="InterPro" id="IPR051060">
    <property type="entry name" value="Carbamoyltrans_HypF-like"/>
</dbReference>
<dbReference type="STRING" id="709032.Sulku_2048"/>
<comment type="pathway">
    <text evidence="1">Protein modification; [NiFe] hydrogenase maturation.</text>
</comment>
<dbReference type="KEGG" id="sku:Sulku_2048"/>
<dbReference type="UniPathway" id="UPA00335"/>
<feature type="domain" description="YrdC-like" evidence="11">
    <location>
        <begin position="202"/>
        <end position="387"/>
    </location>
</feature>
<dbReference type="InterPro" id="IPR006070">
    <property type="entry name" value="Sua5-like_dom"/>
</dbReference>
<dbReference type="NCBIfam" id="TIGR00143">
    <property type="entry name" value="hypF"/>
    <property type="match status" value="1"/>
</dbReference>
<evidence type="ECO:0000259" key="11">
    <source>
        <dbReference type="PROSITE" id="PS51163"/>
    </source>
</evidence>
<dbReference type="eggNOG" id="COG0068">
    <property type="taxonomic scope" value="Bacteria"/>
</dbReference>
<evidence type="ECO:0000256" key="7">
    <source>
        <dbReference type="ARBA" id="ARBA00048220"/>
    </source>
</evidence>
<name>E4U2U4_SULKY</name>
<dbReference type="PROSITE" id="PS51160">
    <property type="entry name" value="ACYLPHOSPHATASE_3"/>
    <property type="match status" value="1"/>
</dbReference>
<dbReference type="GO" id="GO:0008270">
    <property type="term" value="F:zinc ion binding"/>
    <property type="evidence" value="ECO:0007669"/>
    <property type="project" value="UniProtKB-KW"/>
</dbReference>
<dbReference type="Gene3D" id="3.30.420.360">
    <property type="match status" value="1"/>
</dbReference>
<dbReference type="GO" id="GO:0003998">
    <property type="term" value="F:acylphosphatase activity"/>
    <property type="evidence" value="ECO:0007669"/>
    <property type="project" value="UniProtKB-EC"/>
</dbReference>
<dbReference type="PROSITE" id="PS51163">
    <property type="entry name" value="YRDC"/>
    <property type="match status" value="1"/>
</dbReference>
<gene>
    <name evidence="12" type="ordered locus">Sulku_2048</name>
</gene>
<accession>E4U2U4</accession>
<keyword evidence="4" id="KW-0479">Metal-binding</keyword>
<evidence type="ECO:0000256" key="6">
    <source>
        <dbReference type="ARBA" id="ARBA00022833"/>
    </source>
</evidence>
<dbReference type="InterPro" id="IPR004421">
    <property type="entry name" value="Carbamoyltransferase_HypF"/>
</dbReference>
<evidence type="ECO:0000313" key="13">
    <source>
        <dbReference type="Proteomes" id="UP000008721"/>
    </source>
</evidence>
<dbReference type="SUPFAM" id="SSF54975">
    <property type="entry name" value="Acylphosphatase/BLUF domain-like"/>
    <property type="match status" value="1"/>
</dbReference>
<keyword evidence="3" id="KW-0436">Ligase</keyword>
<dbReference type="PIRSF" id="PIRSF006256">
    <property type="entry name" value="CMPcnvr_hdrg_mat"/>
    <property type="match status" value="1"/>
</dbReference>
<evidence type="ECO:0000256" key="5">
    <source>
        <dbReference type="ARBA" id="ARBA00022771"/>
    </source>
</evidence>
<keyword evidence="9" id="KW-0378">Hydrolase</keyword>
<organism evidence="12 13">
    <name type="scientific">Sulfuricurvum kujiense (strain ATCC BAA-921 / DSM 16994 / JCM 11577 / YK-1)</name>
    <dbReference type="NCBI Taxonomy" id="709032"/>
    <lineage>
        <taxon>Bacteria</taxon>
        <taxon>Pseudomonadati</taxon>
        <taxon>Campylobacterota</taxon>
        <taxon>Epsilonproteobacteria</taxon>
        <taxon>Campylobacterales</taxon>
        <taxon>Sulfurimonadaceae</taxon>
        <taxon>Sulfuricurvum</taxon>
    </lineage>
</organism>
<dbReference type="GO" id="GO:0003725">
    <property type="term" value="F:double-stranded RNA binding"/>
    <property type="evidence" value="ECO:0007669"/>
    <property type="project" value="InterPro"/>
</dbReference>
<evidence type="ECO:0000259" key="10">
    <source>
        <dbReference type="PROSITE" id="PS51160"/>
    </source>
</evidence>
<sequence length="758" mass="84047">MSVESSYNTSVTITVKGLVQGVGFRPFVYRIAQEYEIKGFVLNTADGVVIEAHGEKSSLFIAALHTHLPERARIDSLSVKPCESENYNSFEIRESTLGEGSGAIPLEAALCPACEAEMDDPSNRRYRYAFINCTDCGPRYTILQTLPYDRVRTSMKHFTMCSECKEEYTDPSSRRYHAEPISCPKCGPQLRFIDNKGDEIAGDPIDLAVEMLRSGKIIALKGLGGFHLMCDATSDAAVSELRLRKHRKAKPLAVMFRSLEQCERYTRINQSEREMIGGAIKPIVIVDALQGTDLSKYIAPGIERLGVFIPYTPLHRLVFEKIDFPLVATSANISDEPIIVRSSEIINRLGNVVDGILDHDRTIVNALDDAVVQFADGHVVMLRMGRGFAPHTVAAEKNGSAEILALGAHQKSAIALGKGDNMVLSGHIGDLGSVEADSYFERTVQTFKRFYECEPQLFVHDLHPQYSTTQFASAQKKEHYGIQHHYAHILACMAEYGLDEKVLGFAYDGTGYGEDGSLWGGEVMIADLSGYQRIGFLKPIALLGGDKAIKEPRRIALSLLFECFSLDEVLNLKSPSVETFLPHEIRTLHHMWVKNINAPLSSSMGRLFDAVSSLGGFIQSLEYEGQGGMIMESFAEDSIHEPFSFDIQNGVINVLPMVKEIIALGTENQTVIASRFLSTLEAIMEHFADMYPELPIVIGGGVFQNRALMSRLYRRFGEGRFYAQQQTPINDGSIALGQLYYAKHNLPHQKDAGSFRGL</sequence>
<dbReference type="Gene3D" id="3.90.870.50">
    <property type="match status" value="1"/>
</dbReference>
<comment type="catalytic activity">
    <reaction evidence="7">
        <text>C-terminal L-cysteinyl-[HypE protein] + carbamoyl phosphate + ATP + H2O = C-terminal S-carboxamide-L-cysteinyl-[HypE protein] + AMP + phosphate + diphosphate + H(+)</text>
        <dbReference type="Rhea" id="RHEA:55636"/>
        <dbReference type="Rhea" id="RHEA-COMP:14247"/>
        <dbReference type="Rhea" id="RHEA-COMP:14392"/>
        <dbReference type="ChEBI" id="CHEBI:15377"/>
        <dbReference type="ChEBI" id="CHEBI:15378"/>
        <dbReference type="ChEBI" id="CHEBI:30616"/>
        <dbReference type="ChEBI" id="CHEBI:33019"/>
        <dbReference type="ChEBI" id="CHEBI:43474"/>
        <dbReference type="ChEBI" id="CHEBI:58228"/>
        <dbReference type="ChEBI" id="CHEBI:76913"/>
        <dbReference type="ChEBI" id="CHEBI:139126"/>
        <dbReference type="ChEBI" id="CHEBI:456215"/>
    </reaction>
</comment>
<protein>
    <recommendedName>
        <fullName evidence="8">Carbamoyltransferase</fullName>
        <ecNumber evidence="8">6.2.-.-</ecNumber>
    </recommendedName>
</protein>
<dbReference type="InterPro" id="IPR001792">
    <property type="entry name" value="Acylphosphatase-like_dom"/>
</dbReference>
<keyword evidence="5" id="KW-0863">Zinc-finger</keyword>
<reference evidence="12 13" key="1">
    <citation type="journal article" date="2012" name="Stand. Genomic Sci.">
        <title>Complete genome sequence of the sulfur compounds oxidizing chemolithoautotroph Sulfuricurvum kujiense type strain (YK-1(T)).</title>
        <authorList>
            <person name="Han C."/>
            <person name="Kotsyurbenko O."/>
            <person name="Chertkov O."/>
            <person name="Held B."/>
            <person name="Lapidus A."/>
            <person name="Nolan M."/>
            <person name="Lucas S."/>
            <person name="Hammon N."/>
            <person name="Deshpande S."/>
            <person name="Cheng J.F."/>
            <person name="Tapia R."/>
            <person name="Goodwin L.A."/>
            <person name="Pitluck S."/>
            <person name="Liolios K."/>
            <person name="Pagani I."/>
            <person name="Ivanova N."/>
            <person name="Mavromatis K."/>
            <person name="Mikhailova N."/>
            <person name="Pati A."/>
            <person name="Chen A."/>
            <person name="Palaniappan K."/>
            <person name="Land M."/>
            <person name="Hauser L."/>
            <person name="Chang Y.J."/>
            <person name="Jeffries C.D."/>
            <person name="Brambilla E.M."/>
            <person name="Rohde M."/>
            <person name="Spring S."/>
            <person name="Sikorski J."/>
            <person name="Goker M."/>
            <person name="Woyke T."/>
            <person name="Bristow J."/>
            <person name="Eisen J.A."/>
            <person name="Markowitz V."/>
            <person name="Hugenholtz P."/>
            <person name="Kyrpides N.C."/>
            <person name="Klenk H.P."/>
            <person name="Detter J.C."/>
        </authorList>
    </citation>
    <scope>NUCLEOTIDE SEQUENCE [LARGE SCALE GENOMIC DNA]</scope>
    <source>
        <strain evidence="13">ATCC BAA-921 / DSM 16994 / JCM 11577 / YK-1</strain>
    </source>
</reference>
<dbReference type="Pfam" id="PF17788">
    <property type="entry name" value="HypF_C"/>
    <property type="match status" value="1"/>
</dbReference>
<dbReference type="SUPFAM" id="SSF53067">
    <property type="entry name" value="Actin-like ATPase domain"/>
    <property type="match status" value="1"/>
</dbReference>
<keyword evidence="13" id="KW-1185">Reference proteome</keyword>
<dbReference type="HOGENOM" id="CLU_009164_0_0_7"/>
<dbReference type="Proteomes" id="UP000008721">
    <property type="component" value="Chromosome"/>
</dbReference>
<evidence type="ECO:0000256" key="4">
    <source>
        <dbReference type="ARBA" id="ARBA00022723"/>
    </source>
</evidence>
<dbReference type="GO" id="GO:0016874">
    <property type="term" value="F:ligase activity"/>
    <property type="evidence" value="ECO:0007669"/>
    <property type="project" value="UniProtKB-UniRule"/>
</dbReference>
<feature type="domain" description="Acylphosphatase-like" evidence="10">
    <location>
        <begin position="10"/>
        <end position="94"/>
    </location>
</feature>
<dbReference type="InterPro" id="IPR017968">
    <property type="entry name" value="Acylphosphatase_CS"/>
</dbReference>
<dbReference type="EC" id="6.2.-.-" evidence="8"/>
<dbReference type="PANTHER" id="PTHR42959:SF1">
    <property type="entry name" value="CARBAMOYLTRANSFERASE HYPF"/>
    <property type="match status" value="1"/>
</dbReference>
<dbReference type="InterPro" id="IPR043129">
    <property type="entry name" value="ATPase_NBD"/>
</dbReference>
<comment type="similarity">
    <text evidence="2 8">Belongs to the carbamoyltransferase HypF family.</text>
</comment>
<dbReference type="Pfam" id="PF01300">
    <property type="entry name" value="Sua5_yciO_yrdC"/>
    <property type="match status" value="1"/>
</dbReference>
<dbReference type="AlphaFoldDB" id="E4U2U4"/>
<feature type="active site" evidence="9">
    <location>
        <position position="43"/>
    </location>
</feature>
<evidence type="ECO:0000256" key="2">
    <source>
        <dbReference type="ARBA" id="ARBA00008097"/>
    </source>
</evidence>
<dbReference type="GO" id="GO:0016743">
    <property type="term" value="F:carboxyl- or carbamoyltransferase activity"/>
    <property type="evidence" value="ECO:0007669"/>
    <property type="project" value="UniProtKB-UniRule"/>
</dbReference>
<feature type="active site" evidence="9">
    <location>
        <position position="25"/>
    </location>
</feature>
<dbReference type="Gene3D" id="3.30.110.120">
    <property type="match status" value="1"/>
</dbReference>
<dbReference type="SUPFAM" id="SSF55821">
    <property type="entry name" value="YrdC/RibB"/>
    <property type="match status" value="1"/>
</dbReference>
<dbReference type="PANTHER" id="PTHR42959">
    <property type="entry name" value="CARBAMOYLTRANSFERASE"/>
    <property type="match status" value="1"/>
</dbReference>
<evidence type="ECO:0000313" key="12">
    <source>
        <dbReference type="EMBL" id="ADR34708.1"/>
    </source>
</evidence>
<evidence type="ECO:0000256" key="1">
    <source>
        <dbReference type="ARBA" id="ARBA00004711"/>
    </source>
</evidence>
<dbReference type="InterPro" id="IPR055128">
    <property type="entry name" value="HypF_C_2"/>
</dbReference>
<evidence type="ECO:0000256" key="9">
    <source>
        <dbReference type="PROSITE-ProRule" id="PRU00520"/>
    </source>
</evidence>
<dbReference type="Pfam" id="PF00708">
    <property type="entry name" value="Acylphosphatase"/>
    <property type="match status" value="1"/>
</dbReference>